<feature type="transmembrane region" description="Helical" evidence="6">
    <location>
        <begin position="6"/>
        <end position="30"/>
    </location>
</feature>
<comment type="caution">
    <text evidence="8">The sequence shown here is derived from an EMBL/GenBank/DDBJ whole genome shotgun (WGS) entry which is preliminary data.</text>
</comment>
<feature type="domain" description="TIR" evidence="7">
    <location>
        <begin position="78"/>
        <end position="243"/>
    </location>
</feature>
<evidence type="ECO:0000313" key="9">
    <source>
        <dbReference type="Proteomes" id="UP001372338"/>
    </source>
</evidence>
<dbReference type="PANTHER" id="PTHR11017:SF480">
    <property type="entry name" value="DISEASE RESISTANCE PROTEIN (TIR-NBS-LRR CLASS)"/>
    <property type="match status" value="1"/>
</dbReference>
<accession>A0AAN9FFR2</accession>
<dbReference type="SUPFAM" id="SSF52200">
    <property type="entry name" value="Toll/Interleukin receptor TIR domain"/>
    <property type="match status" value="1"/>
</dbReference>
<feature type="compositionally biased region" description="Polar residues" evidence="5">
    <location>
        <begin position="49"/>
        <end position="61"/>
    </location>
</feature>
<keyword evidence="6" id="KW-0472">Membrane</keyword>
<proteinExistence type="predicted"/>
<dbReference type="Gene3D" id="3.40.50.10140">
    <property type="entry name" value="Toll/interleukin-1 receptor homology (TIR) domain"/>
    <property type="match status" value="1"/>
</dbReference>
<dbReference type="Gene3D" id="3.40.50.300">
    <property type="entry name" value="P-loop containing nucleotide triphosphate hydrolases"/>
    <property type="match status" value="1"/>
</dbReference>
<evidence type="ECO:0000259" key="7">
    <source>
        <dbReference type="PROSITE" id="PS50104"/>
    </source>
</evidence>
<organism evidence="8 9">
    <name type="scientific">Crotalaria pallida</name>
    <name type="common">Smooth rattlebox</name>
    <name type="synonym">Crotalaria striata</name>
    <dbReference type="NCBI Taxonomy" id="3830"/>
    <lineage>
        <taxon>Eukaryota</taxon>
        <taxon>Viridiplantae</taxon>
        <taxon>Streptophyta</taxon>
        <taxon>Embryophyta</taxon>
        <taxon>Tracheophyta</taxon>
        <taxon>Spermatophyta</taxon>
        <taxon>Magnoliopsida</taxon>
        <taxon>eudicotyledons</taxon>
        <taxon>Gunneridae</taxon>
        <taxon>Pentapetalae</taxon>
        <taxon>rosids</taxon>
        <taxon>fabids</taxon>
        <taxon>Fabales</taxon>
        <taxon>Fabaceae</taxon>
        <taxon>Papilionoideae</taxon>
        <taxon>50 kb inversion clade</taxon>
        <taxon>genistoids sensu lato</taxon>
        <taxon>core genistoids</taxon>
        <taxon>Crotalarieae</taxon>
        <taxon>Crotalaria</taxon>
    </lineage>
</organism>
<dbReference type="SMART" id="SM00255">
    <property type="entry name" value="TIR"/>
    <property type="match status" value="1"/>
</dbReference>
<dbReference type="Gene3D" id="3.80.10.10">
    <property type="entry name" value="Ribonuclease Inhibitor"/>
    <property type="match status" value="2"/>
</dbReference>
<dbReference type="AlphaFoldDB" id="A0AAN9FFR2"/>
<evidence type="ECO:0000256" key="6">
    <source>
        <dbReference type="SAM" id="Phobius"/>
    </source>
</evidence>
<keyword evidence="6" id="KW-0812">Transmembrane</keyword>
<dbReference type="Gene3D" id="1.10.8.430">
    <property type="entry name" value="Helical domain of apoptotic protease-activating factors"/>
    <property type="match status" value="1"/>
</dbReference>
<dbReference type="Pfam" id="PF00931">
    <property type="entry name" value="NB-ARC"/>
    <property type="match status" value="1"/>
</dbReference>
<feature type="region of interest" description="Disordered" evidence="5">
    <location>
        <begin position="1153"/>
        <end position="1179"/>
    </location>
</feature>
<dbReference type="GO" id="GO:0006952">
    <property type="term" value="P:defense response"/>
    <property type="evidence" value="ECO:0007669"/>
    <property type="project" value="UniProtKB-KW"/>
</dbReference>
<dbReference type="Pfam" id="PF01582">
    <property type="entry name" value="TIR"/>
    <property type="match status" value="1"/>
</dbReference>
<dbReference type="InterPro" id="IPR042197">
    <property type="entry name" value="Apaf_helical"/>
</dbReference>
<dbReference type="Pfam" id="PF23286">
    <property type="entry name" value="LRR_13"/>
    <property type="match status" value="1"/>
</dbReference>
<dbReference type="SUPFAM" id="SSF46785">
    <property type="entry name" value="Winged helix' DNA-binding domain"/>
    <property type="match status" value="1"/>
</dbReference>
<dbReference type="FunFam" id="3.40.50.10140:FF:000007">
    <property type="entry name" value="Disease resistance protein (TIR-NBS-LRR class)"/>
    <property type="match status" value="1"/>
</dbReference>
<dbReference type="Pfam" id="PF23282">
    <property type="entry name" value="WHD_ROQ1"/>
    <property type="match status" value="1"/>
</dbReference>
<dbReference type="InterPro" id="IPR058192">
    <property type="entry name" value="WHD_ROQ1-like"/>
</dbReference>
<dbReference type="EMBL" id="JAYWIO010000003">
    <property type="protein sequence ID" value="KAK7274819.1"/>
    <property type="molecule type" value="Genomic_DNA"/>
</dbReference>
<name>A0AAN9FFR2_CROPI</name>
<dbReference type="PANTHER" id="PTHR11017">
    <property type="entry name" value="LEUCINE-RICH REPEAT-CONTAINING PROTEIN"/>
    <property type="match status" value="1"/>
</dbReference>
<dbReference type="InterPro" id="IPR000157">
    <property type="entry name" value="TIR_dom"/>
</dbReference>
<evidence type="ECO:0000256" key="4">
    <source>
        <dbReference type="ARBA" id="ARBA00023027"/>
    </source>
</evidence>
<keyword evidence="2" id="KW-0677">Repeat</keyword>
<dbReference type="InterPro" id="IPR044974">
    <property type="entry name" value="Disease_R_plants"/>
</dbReference>
<keyword evidence="6" id="KW-1133">Transmembrane helix</keyword>
<dbReference type="GO" id="GO:0007165">
    <property type="term" value="P:signal transduction"/>
    <property type="evidence" value="ECO:0007669"/>
    <property type="project" value="InterPro"/>
</dbReference>
<evidence type="ECO:0000256" key="1">
    <source>
        <dbReference type="ARBA" id="ARBA00022614"/>
    </source>
</evidence>
<protein>
    <recommendedName>
        <fullName evidence="7">TIR domain-containing protein</fullName>
    </recommendedName>
</protein>
<dbReference type="InterPro" id="IPR035897">
    <property type="entry name" value="Toll_tir_struct_dom_sf"/>
</dbReference>
<dbReference type="InterPro" id="IPR027417">
    <property type="entry name" value="P-loop_NTPase"/>
</dbReference>
<gene>
    <name evidence="8" type="ORF">RIF29_15918</name>
</gene>
<dbReference type="InterPro" id="IPR002182">
    <property type="entry name" value="NB-ARC"/>
</dbReference>
<dbReference type="InterPro" id="IPR032675">
    <property type="entry name" value="LRR_dom_sf"/>
</dbReference>
<dbReference type="InterPro" id="IPR058546">
    <property type="entry name" value="RPS4B/Roq1-like_LRR"/>
</dbReference>
<dbReference type="Proteomes" id="UP001372338">
    <property type="component" value="Unassembled WGS sequence"/>
</dbReference>
<dbReference type="GO" id="GO:0043531">
    <property type="term" value="F:ADP binding"/>
    <property type="evidence" value="ECO:0007669"/>
    <property type="project" value="InterPro"/>
</dbReference>
<keyword evidence="4" id="KW-0520">NAD</keyword>
<evidence type="ECO:0000256" key="2">
    <source>
        <dbReference type="ARBA" id="ARBA00022737"/>
    </source>
</evidence>
<evidence type="ECO:0000313" key="8">
    <source>
        <dbReference type="EMBL" id="KAK7274819.1"/>
    </source>
</evidence>
<dbReference type="SUPFAM" id="SSF52058">
    <property type="entry name" value="L domain-like"/>
    <property type="match status" value="1"/>
</dbReference>
<reference evidence="8 9" key="1">
    <citation type="submission" date="2024-01" db="EMBL/GenBank/DDBJ databases">
        <title>The genomes of 5 underutilized Papilionoideae crops provide insights into root nodulation and disease resistanc.</title>
        <authorList>
            <person name="Yuan L."/>
        </authorList>
    </citation>
    <scope>NUCLEOTIDE SEQUENCE [LARGE SCALE GENOMIC DNA]</scope>
    <source>
        <strain evidence="8">ZHUSHIDOU_FW_LH</strain>
        <tissue evidence="8">Leaf</tissue>
    </source>
</reference>
<keyword evidence="9" id="KW-1185">Reference proteome</keyword>
<keyword evidence="3" id="KW-0611">Plant defense</keyword>
<sequence length="1179" mass="134188">MEEGDLVSWVLVFVKLAIAFIAASFSFALLKSRSSHQHSPPDDEPPATASLSKITTTNPTPSSSSYSSFSSSSSSSEWTYDVFLSFRGADTRFGFTGNLSKALRDKGIRTFVDDQELRKGEEISPSLVNAIRNSRIIIVVFSKNYASSPFCLEELVNIMDCLNHKGSCVWPVFYEVEPSDVRHLKGRYADALAKHETRIGDKNKISKWKLALQQAADLSGWHFTDGYEYKFIESIIKEVTKKINHIHLVVADYPVGLESRVLKLKPYLESDDGVAMLGLYGIGGMGKTTLARALYNSVAEQFDGLCFLADIGDTSMKHGLVQLQEKLLSVLLGQTNIKLMNVSEGISIIKNRLYQKKILLILDDVNKLEQLKALAGGLDWFGPGSRIIITTRDQHLLHVFGVKRTYEVVELNHEDAIELFSWNAFKRKQVHMSYMDITERIIKYCNGLPLILEVIGSYLYGRTLSEWESAIDTYERIPRHDIQEILKVSYNDLEEDERKFFLDIACFFKGYPRRDVENILLNGRGFSPEYGMRVLIDKCLIKSDYLGHVTMHDLIEDMGREIVRQESPSRPGEQSRLWFSKDILDVLEDNKGSDKTEIIMLRLLKEEEVHWDGNAFKKMDNLQILVIENARFSRGPSHLPNSLRVLTWHGYPDPSLPANFNAKNLAVLDLSMSFFTLDKQPMKKLKCLTEMNLSGCQLLEQVPDMSGAPMLRRLLLDDCNNLVEVHDSVGFLSKLEYLSAKSCKSLRTLPPAFNLPSLEYLSLERCENLKSFPEITGKMENIEQLVLCFSGINELPFSIGNLVGLELLDLRECYELSELPTNVFTLPKIKVFGAEGCERINQLDKGRDQEQQTRCSIEKIVASFRFCSFTNEFFSSLFPYLHYVTDLLLDFSNITMLPTSINACHSLVKLSLNGCKELREIRGLPPNIKKLSALNCTSLTSRSKAILLSQTLHEGGGRNFVVPGSSIPNWFNHCTRGQSLCFWFHKELPAIIICVVGDMGSRSDYPKFKLSINDSEPHSFSFTGIRKPAPINHIYLSYLQLKEYYREKGWNHAEISYCTNGWPSEVNIKWMGIHVQEQHTSLIDFRFTSQAVPLPKGQVPTKSQNLAYLEFFYMDEEDTEYDYVENYFVDKAANERKSKGELNDPKSVSLSLSKLLNRKENTRSSKLRKGKEKERWCDS</sequence>
<feature type="region of interest" description="Disordered" evidence="5">
    <location>
        <begin position="36"/>
        <end position="74"/>
    </location>
</feature>
<dbReference type="SUPFAM" id="SSF52540">
    <property type="entry name" value="P-loop containing nucleoside triphosphate hydrolases"/>
    <property type="match status" value="1"/>
</dbReference>
<keyword evidence="1" id="KW-0433">Leucine-rich repeat</keyword>
<dbReference type="PROSITE" id="PS50104">
    <property type="entry name" value="TIR"/>
    <property type="match status" value="1"/>
</dbReference>
<evidence type="ECO:0000256" key="3">
    <source>
        <dbReference type="ARBA" id="ARBA00022821"/>
    </source>
</evidence>
<dbReference type="PRINTS" id="PR00364">
    <property type="entry name" value="DISEASERSIST"/>
</dbReference>
<feature type="compositionally biased region" description="Low complexity" evidence="5">
    <location>
        <begin position="62"/>
        <end position="74"/>
    </location>
</feature>
<dbReference type="InterPro" id="IPR036390">
    <property type="entry name" value="WH_DNA-bd_sf"/>
</dbReference>
<evidence type="ECO:0000256" key="5">
    <source>
        <dbReference type="SAM" id="MobiDB-lite"/>
    </source>
</evidence>